<feature type="domain" description="BHLH" evidence="1">
    <location>
        <begin position="51"/>
        <end position="101"/>
    </location>
</feature>
<accession>A0A3B4A7U2</accession>
<dbReference type="Pfam" id="PF00010">
    <property type="entry name" value="HLH"/>
    <property type="match status" value="1"/>
</dbReference>
<dbReference type="Gene3D" id="4.10.280.10">
    <property type="entry name" value="Helix-loop-helix DNA-binding domain"/>
    <property type="match status" value="1"/>
</dbReference>
<dbReference type="PROSITE" id="PS50888">
    <property type="entry name" value="BHLH"/>
    <property type="match status" value="1"/>
</dbReference>
<dbReference type="Proteomes" id="UP000261520">
    <property type="component" value="Unplaced"/>
</dbReference>
<dbReference type="InterPro" id="IPR036638">
    <property type="entry name" value="HLH_DNA-bd_sf"/>
</dbReference>
<keyword evidence="3" id="KW-1185">Reference proteome</keyword>
<dbReference type="Ensembl" id="ENSPMGT00000013996.1">
    <property type="protein sequence ID" value="ENSPMGP00000013118.1"/>
    <property type="gene ID" value="ENSPMGG00000010812.1"/>
</dbReference>
<reference evidence="2" key="2">
    <citation type="submission" date="2025-09" db="UniProtKB">
        <authorList>
            <consortium name="Ensembl"/>
        </authorList>
    </citation>
    <scope>IDENTIFICATION</scope>
</reference>
<dbReference type="InterPro" id="IPR011598">
    <property type="entry name" value="bHLH_dom"/>
</dbReference>
<evidence type="ECO:0000313" key="3">
    <source>
        <dbReference type="Proteomes" id="UP000261520"/>
    </source>
</evidence>
<organism evidence="2 3">
    <name type="scientific">Periophthalmus magnuspinnatus</name>
    <dbReference type="NCBI Taxonomy" id="409849"/>
    <lineage>
        <taxon>Eukaryota</taxon>
        <taxon>Metazoa</taxon>
        <taxon>Chordata</taxon>
        <taxon>Craniata</taxon>
        <taxon>Vertebrata</taxon>
        <taxon>Euteleostomi</taxon>
        <taxon>Actinopterygii</taxon>
        <taxon>Neopterygii</taxon>
        <taxon>Teleostei</taxon>
        <taxon>Neoteleostei</taxon>
        <taxon>Acanthomorphata</taxon>
        <taxon>Gobiaria</taxon>
        <taxon>Gobiiformes</taxon>
        <taxon>Gobioidei</taxon>
        <taxon>Gobiidae</taxon>
        <taxon>Oxudercinae</taxon>
        <taxon>Periophthalmus</taxon>
    </lineage>
</organism>
<proteinExistence type="predicted"/>
<sequence>MTFHGWPMNCGGAHYKDVLRLGSPVFDTAYFDYVHEQTFYRSVCEYTFESSFIRKRNERERHRVRCVNEGYARLREHMPHEDKRLKRHYTTRHAEKYLTYQGEPTGLS</sequence>
<reference evidence="2" key="1">
    <citation type="submission" date="2025-08" db="UniProtKB">
        <authorList>
            <consortium name="Ensembl"/>
        </authorList>
    </citation>
    <scope>IDENTIFICATION</scope>
</reference>
<protein>
    <recommendedName>
        <fullName evidence="1">BHLH domain-containing protein</fullName>
    </recommendedName>
</protein>
<dbReference type="AlphaFoldDB" id="A0A3B4A7U2"/>
<evidence type="ECO:0000313" key="2">
    <source>
        <dbReference type="Ensembl" id="ENSPMGP00000013118.1"/>
    </source>
</evidence>
<dbReference type="STRING" id="409849.ENSPMGP00000013118"/>
<name>A0A3B4A7U2_9GOBI</name>
<dbReference type="GO" id="GO:0046983">
    <property type="term" value="F:protein dimerization activity"/>
    <property type="evidence" value="ECO:0007669"/>
    <property type="project" value="InterPro"/>
</dbReference>
<dbReference type="SUPFAM" id="SSF47459">
    <property type="entry name" value="HLH, helix-loop-helix DNA-binding domain"/>
    <property type="match status" value="1"/>
</dbReference>
<evidence type="ECO:0000259" key="1">
    <source>
        <dbReference type="PROSITE" id="PS50888"/>
    </source>
</evidence>